<protein>
    <submittedName>
        <fullName evidence="7">RNA polymerase subunit sigma-24</fullName>
    </submittedName>
</protein>
<dbReference type="InterPro" id="IPR036388">
    <property type="entry name" value="WH-like_DNA-bd_sf"/>
</dbReference>
<dbReference type="AlphaFoldDB" id="A0A1C0ZY35"/>
<keyword evidence="3" id="KW-0731">Sigma factor</keyword>
<keyword evidence="2" id="KW-0805">Transcription regulation</keyword>
<dbReference type="GO" id="GO:0006352">
    <property type="term" value="P:DNA-templated transcription initiation"/>
    <property type="evidence" value="ECO:0007669"/>
    <property type="project" value="InterPro"/>
</dbReference>
<feature type="domain" description="RNA polymerase sigma-70 region 2" evidence="5">
    <location>
        <begin position="25"/>
        <end position="93"/>
    </location>
</feature>
<dbReference type="Proteomes" id="UP000093309">
    <property type="component" value="Unassembled WGS sequence"/>
</dbReference>
<feature type="domain" description="RNA polymerase sigma factor 70 region 4 type 2" evidence="6">
    <location>
        <begin position="126"/>
        <end position="178"/>
    </location>
</feature>
<dbReference type="GO" id="GO:0016987">
    <property type="term" value="F:sigma factor activity"/>
    <property type="evidence" value="ECO:0007669"/>
    <property type="project" value="UniProtKB-KW"/>
</dbReference>
<dbReference type="STRING" id="512399.A8709_21955"/>
<dbReference type="Pfam" id="PF08281">
    <property type="entry name" value="Sigma70_r4_2"/>
    <property type="match status" value="1"/>
</dbReference>
<dbReference type="NCBIfam" id="TIGR02937">
    <property type="entry name" value="sigma70-ECF"/>
    <property type="match status" value="1"/>
</dbReference>
<keyword evidence="8" id="KW-1185">Reference proteome</keyword>
<dbReference type="EMBL" id="LYPC01000026">
    <property type="protein sequence ID" value="OCT12989.1"/>
    <property type="molecule type" value="Genomic_DNA"/>
</dbReference>
<dbReference type="SUPFAM" id="SSF88946">
    <property type="entry name" value="Sigma2 domain of RNA polymerase sigma factors"/>
    <property type="match status" value="1"/>
</dbReference>
<name>A0A1C0ZY35_9BACL</name>
<comment type="caution">
    <text evidence="7">The sequence shown here is derived from an EMBL/GenBank/DDBJ whole genome shotgun (WGS) entry which is preliminary data.</text>
</comment>
<comment type="similarity">
    <text evidence="1">Belongs to the sigma-70 factor family. ECF subfamily.</text>
</comment>
<dbReference type="Gene3D" id="1.10.1740.10">
    <property type="match status" value="1"/>
</dbReference>
<reference evidence="8" key="1">
    <citation type="submission" date="2016-05" db="EMBL/GenBank/DDBJ databases">
        <title>Paenibacillus oryzae. sp. nov., isolated from the rice root.</title>
        <authorList>
            <person name="Zhang J."/>
            <person name="Zhang X."/>
        </authorList>
    </citation>
    <scope>NUCLEOTIDE SEQUENCE [LARGE SCALE GENOMIC DNA]</scope>
    <source>
        <strain evidence="8">KCTC13222</strain>
    </source>
</reference>
<evidence type="ECO:0000256" key="1">
    <source>
        <dbReference type="ARBA" id="ARBA00010641"/>
    </source>
</evidence>
<dbReference type="CDD" id="cd06171">
    <property type="entry name" value="Sigma70_r4"/>
    <property type="match status" value="1"/>
</dbReference>
<evidence type="ECO:0000256" key="3">
    <source>
        <dbReference type="ARBA" id="ARBA00023082"/>
    </source>
</evidence>
<gene>
    <name evidence="7" type="ORF">A8709_21955</name>
</gene>
<evidence type="ECO:0000259" key="5">
    <source>
        <dbReference type="Pfam" id="PF04542"/>
    </source>
</evidence>
<evidence type="ECO:0000256" key="2">
    <source>
        <dbReference type="ARBA" id="ARBA00023015"/>
    </source>
</evidence>
<dbReference type="GO" id="GO:0003677">
    <property type="term" value="F:DNA binding"/>
    <property type="evidence" value="ECO:0007669"/>
    <property type="project" value="InterPro"/>
</dbReference>
<evidence type="ECO:0000259" key="6">
    <source>
        <dbReference type="Pfam" id="PF08281"/>
    </source>
</evidence>
<dbReference type="InterPro" id="IPR007627">
    <property type="entry name" value="RNA_pol_sigma70_r2"/>
</dbReference>
<dbReference type="SUPFAM" id="SSF88659">
    <property type="entry name" value="Sigma3 and sigma4 domains of RNA polymerase sigma factors"/>
    <property type="match status" value="1"/>
</dbReference>
<dbReference type="InterPro" id="IPR014284">
    <property type="entry name" value="RNA_pol_sigma-70_dom"/>
</dbReference>
<dbReference type="PANTHER" id="PTHR43133:SF62">
    <property type="entry name" value="RNA POLYMERASE SIGMA FACTOR SIGZ"/>
    <property type="match status" value="1"/>
</dbReference>
<dbReference type="RefSeq" id="WP_065855054.1">
    <property type="nucleotide sequence ID" value="NZ_LYPC01000026.1"/>
</dbReference>
<keyword evidence="4" id="KW-0804">Transcription</keyword>
<dbReference type="OrthoDB" id="9784272at2"/>
<evidence type="ECO:0000313" key="7">
    <source>
        <dbReference type="EMBL" id="OCT12989.1"/>
    </source>
</evidence>
<dbReference type="InterPro" id="IPR013325">
    <property type="entry name" value="RNA_pol_sigma_r2"/>
</dbReference>
<dbReference type="Pfam" id="PF04542">
    <property type="entry name" value="Sigma70_r2"/>
    <property type="match status" value="1"/>
</dbReference>
<dbReference type="InterPro" id="IPR013249">
    <property type="entry name" value="RNA_pol_sigma70_r4_t2"/>
</dbReference>
<dbReference type="Gene3D" id="1.10.10.10">
    <property type="entry name" value="Winged helix-like DNA-binding domain superfamily/Winged helix DNA-binding domain"/>
    <property type="match status" value="1"/>
</dbReference>
<dbReference type="InterPro" id="IPR039425">
    <property type="entry name" value="RNA_pol_sigma-70-like"/>
</dbReference>
<accession>A0A1C0ZY35</accession>
<sequence>MNEIADDRQLMQSIVQKDASALEKLYDRYEQVIYNFAFRIVKDSMAAEEVMQELFMRIWNNAENFDGSHGKLSTWMFAITRNIAIDHLRRRSSRTSQQTRESETLNLIQDKGTLTEDIVELRMIGEQVRDALQELSIDQQQVVDMIYYQGLTQQEVADIASIPLGTVKSRVRLAMKQLHQRMSHWGRRDRVHE</sequence>
<proteinExistence type="inferred from homology"/>
<evidence type="ECO:0000256" key="4">
    <source>
        <dbReference type="ARBA" id="ARBA00023163"/>
    </source>
</evidence>
<dbReference type="PANTHER" id="PTHR43133">
    <property type="entry name" value="RNA POLYMERASE ECF-TYPE SIGMA FACTO"/>
    <property type="match status" value="1"/>
</dbReference>
<evidence type="ECO:0000313" key="8">
    <source>
        <dbReference type="Proteomes" id="UP000093309"/>
    </source>
</evidence>
<dbReference type="InterPro" id="IPR013324">
    <property type="entry name" value="RNA_pol_sigma_r3/r4-like"/>
</dbReference>
<organism evidence="7 8">
    <name type="scientific">Paenibacillus pectinilyticus</name>
    <dbReference type="NCBI Taxonomy" id="512399"/>
    <lineage>
        <taxon>Bacteria</taxon>
        <taxon>Bacillati</taxon>
        <taxon>Bacillota</taxon>
        <taxon>Bacilli</taxon>
        <taxon>Bacillales</taxon>
        <taxon>Paenibacillaceae</taxon>
        <taxon>Paenibacillus</taxon>
    </lineage>
</organism>